<comment type="caution">
    <text evidence="3">The sequence shown here is derived from an EMBL/GenBank/DDBJ whole genome shotgun (WGS) entry which is preliminary data.</text>
</comment>
<dbReference type="SUPFAM" id="SSF82771">
    <property type="entry name" value="GIY-YIG endonuclease"/>
    <property type="match status" value="1"/>
</dbReference>
<organism evidence="3 4">
    <name type="scientific">Yoonia ponticola</name>
    <dbReference type="NCBI Taxonomy" id="1524255"/>
    <lineage>
        <taxon>Bacteria</taxon>
        <taxon>Pseudomonadati</taxon>
        <taxon>Pseudomonadota</taxon>
        <taxon>Alphaproteobacteria</taxon>
        <taxon>Rhodobacterales</taxon>
        <taxon>Paracoccaceae</taxon>
        <taxon>Yoonia</taxon>
    </lineage>
</organism>
<evidence type="ECO:0000313" key="3">
    <source>
        <dbReference type="EMBL" id="MBB5722388.1"/>
    </source>
</evidence>
<dbReference type="PANTHER" id="PTHR34477:SF5">
    <property type="entry name" value="BSL5627 PROTEIN"/>
    <property type="match status" value="1"/>
</dbReference>
<accession>A0A7W9BKV8</accession>
<keyword evidence="3" id="KW-0255">Endonuclease</keyword>
<proteinExistence type="inferred from homology"/>
<dbReference type="EMBL" id="JACIJM010000005">
    <property type="protein sequence ID" value="MBB5722388.1"/>
    <property type="molecule type" value="Genomic_DNA"/>
</dbReference>
<dbReference type="RefSeq" id="WP_183528617.1">
    <property type="nucleotide sequence ID" value="NZ_JACIJM010000005.1"/>
</dbReference>
<name>A0A7W9BKV8_9RHOB</name>
<dbReference type="PROSITE" id="PS50164">
    <property type="entry name" value="GIY_YIG"/>
    <property type="match status" value="1"/>
</dbReference>
<keyword evidence="4" id="KW-1185">Reference proteome</keyword>
<dbReference type="AlphaFoldDB" id="A0A7W9BKV8"/>
<reference evidence="3 4" key="1">
    <citation type="submission" date="2020-08" db="EMBL/GenBank/DDBJ databases">
        <title>Genomic Encyclopedia of Type Strains, Phase IV (KMG-IV): sequencing the most valuable type-strain genomes for metagenomic binning, comparative biology and taxonomic classification.</title>
        <authorList>
            <person name="Goeker M."/>
        </authorList>
    </citation>
    <scope>NUCLEOTIDE SEQUENCE [LARGE SCALE GENOMIC DNA]</scope>
    <source>
        <strain evidence="3 4">DSM 101064</strain>
    </source>
</reference>
<protein>
    <submittedName>
        <fullName evidence="3">Putative endonuclease</fullName>
    </submittedName>
</protein>
<dbReference type="Gene3D" id="3.40.1440.10">
    <property type="entry name" value="GIY-YIG endonuclease"/>
    <property type="match status" value="1"/>
</dbReference>
<dbReference type="InterPro" id="IPR050190">
    <property type="entry name" value="UPF0213_domain"/>
</dbReference>
<gene>
    <name evidence="3" type="ORF">FHS72_002014</name>
</gene>
<dbReference type="GO" id="GO:0004519">
    <property type="term" value="F:endonuclease activity"/>
    <property type="evidence" value="ECO:0007669"/>
    <property type="project" value="UniProtKB-KW"/>
</dbReference>
<keyword evidence="3" id="KW-0378">Hydrolase</keyword>
<sequence length="104" mass="12359">MFVYIMTNRPNGTLYTGVTNDLIRRAHEHRTHLNKGFSDRYNLEKLVWFEQHVAPAEAIRREKAIKKWNRAWKIELIENQNPDWHDLWPEIVGSSPTMTSKADQ</sequence>
<feature type="domain" description="GIY-YIG" evidence="2">
    <location>
        <begin position="1"/>
        <end position="75"/>
    </location>
</feature>
<evidence type="ECO:0000256" key="1">
    <source>
        <dbReference type="ARBA" id="ARBA00007435"/>
    </source>
</evidence>
<dbReference type="CDD" id="cd10448">
    <property type="entry name" value="GIY-YIG_unchar_3"/>
    <property type="match status" value="1"/>
</dbReference>
<evidence type="ECO:0000313" key="4">
    <source>
        <dbReference type="Proteomes" id="UP000535415"/>
    </source>
</evidence>
<dbReference type="Pfam" id="PF01541">
    <property type="entry name" value="GIY-YIG"/>
    <property type="match status" value="1"/>
</dbReference>
<dbReference type="PANTHER" id="PTHR34477">
    <property type="entry name" value="UPF0213 PROTEIN YHBQ"/>
    <property type="match status" value="1"/>
</dbReference>
<evidence type="ECO:0000259" key="2">
    <source>
        <dbReference type="PROSITE" id="PS50164"/>
    </source>
</evidence>
<keyword evidence="3" id="KW-0540">Nuclease</keyword>
<comment type="similarity">
    <text evidence="1">Belongs to the UPF0213 family.</text>
</comment>
<dbReference type="Proteomes" id="UP000535415">
    <property type="component" value="Unassembled WGS sequence"/>
</dbReference>
<dbReference type="InterPro" id="IPR000305">
    <property type="entry name" value="GIY-YIG_endonuc"/>
</dbReference>
<dbReference type="InterPro" id="IPR035901">
    <property type="entry name" value="GIY-YIG_endonuc_sf"/>
</dbReference>